<dbReference type="InterPro" id="IPR036485">
    <property type="entry name" value="Glu_synth_asu_C_sf"/>
</dbReference>
<evidence type="ECO:0000256" key="1">
    <source>
        <dbReference type="ARBA" id="ARBA00004830"/>
    </source>
</evidence>
<dbReference type="GO" id="GO:0018493">
    <property type="term" value="F:formylmethanofuran dehydrogenase activity"/>
    <property type="evidence" value="ECO:0007669"/>
    <property type="project" value="UniProtKB-EC"/>
</dbReference>
<keyword evidence="5" id="KW-1185">Reference proteome</keyword>
<dbReference type="AlphaFoldDB" id="A0AAF0FS09"/>
<name>A0AAF0FS09_9EURY</name>
<dbReference type="EMBL" id="CP091092">
    <property type="protein sequence ID" value="WFN37036.1"/>
    <property type="molecule type" value="Genomic_DNA"/>
</dbReference>
<dbReference type="RefSeq" id="WP_278099874.1">
    <property type="nucleotide sequence ID" value="NZ_CP091092.1"/>
</dbReference>
<gene>
    <name evidence="4" type="ORF">L1994_01165</name>
</gene>
<dbReference type="PANTHER" id="PTHR39673">
    <property type="entry name" value="TUNGSTEN FORMYLMETHANOFURAN DEHYDROGENASE, SUBUNIT C (FWDC)"/>
    <property type="match status" value="1"/>
</dbReference>
<sequence length="266" mass="28284">MNKVELTIKKQPELYLEADNITPDVFAGKSADDIMALNVYEGNAIHKLGDFFTVAGSAGETAADTKIIVKGNLERVKWIGTKMTAGEVVVESNMDMYAGAFMAGGKILVKGNAGHFTGLGMTGGELHVTGNAGNYLGAAYRGDWRGMQGGILRVDGDAGSDVGTFMRGGEIIIGGNTDVHVGTHQEGGKIVVKGNLKSKVGGQMVKGEIIVFGTIDVMMPGFVHRDNVDLEVDGTKATFKRFEGDLGERHPKSKGQVVYGQLYIKQ</sequence>
<dbReference type="GO" id="GO:0015948">
    <property type="term" value="P:methanogenesis"/>
    <property type="evidence" value="ECO:0007669"/>
    <property type="project" value="InterPro"/>
</dbReference>
<proteinExistence type="predicted"/>
<evidence type="ECO:0000313" key="5">
    <source>
        <dbReference type="Proteomes" id="UP001218895"/>
    </source>
</evidence>
<dbReference type="Proteomes" id="UP001218895">
    <property type="component" value="Chromosome"/>
</dbReference>
<comment type="pathway">
    <text evidence="1">One-carbon metabolism; methanogenesis from CO(2); 5,10-methenyl-5,6,7,8-tetrahydromethanopterin from CO(2): step 1/3.</text>
</comment>
<evidence type="ECO:0000313" key="4">
    <source>
        <dbReference type="EMBL" id="WFN37036.1"/>
    </source>
</evidence>
<evidence type="ECO:0000256" key="3">
    <source>
        <dbReference type="ARBA" id="ARBA00048228"/>
    </source>
</evidence>
<dbReference type="KEGG" id="manq:L1994_01165"/>
<reference evidence="4" key="1">
    <citation type="submission" date="2022-01" db="EMBL/GenBank/DDBJ databases">
        <title>Complete genome of Methanomicrobium antiquum DSM 21220.</title>
        <authorList>
            <person name="Chen S.-C."/>
            <person name="You Y.-T."/>
            <person name="Zhou Y.-Z."/>
            <person name="Lai M.-C."/>
        </authorList>
    </citation>
    <scope>NUCLEOTIDE SEQUENCE</scope>
    <source>
        <strain evidence="4">DSM 21220</strain>
    </source>
</reference>
<organism evidence="4 5">
    <name type="scientific">Methanomicrobium antiquum</name>
    <dbReference type="NCBI Taxonomy" id="487686"/>
    <lineage>
        <taxon>Archaea</taxon>
        <taxon>Methanobacteriati</taxon>
        <taxon>Methanobacteriota</taxon>
        <taxon>Stenosarchaea group</taxon>
        <taxon>Methanomicrobia</taxon>
        <taxon>Methanomicrobiales</taxon>
        <taxon>Methanomicrobiaceae</taxon>
        <taxon>Methanomicrobium</taxon>
    </lineage>
</organism>
<accession>A0AAF0FS09</accession>
<dbReference type="SUPFAM" id="SSF69336">
    <property type="entry name" value="Alpha subunit of glutamate synthase, C-terminal domain"/>
    <property type="match status" value="1"/>
</dbReference>
<dbReference type="InterPro" id="IPR017550">
    <property type="entry name" value="Formylmethanofuran_DH_suC"/>
</dbReference>
<dbReference type="CDD" id="cd00980">
    <property type="entry name" value="FwdC/FmdC"/>
    <property type="match status" value="1"/>
</dbReference>
<keyword evidence="4" id="KW-0560">Oxidoreductase</keyword>
<evidence type="ECO:0000256" key="2">
    <source>
        <dbReference type="ARBA" id="ARBA00012692"/>
    </source>
</evidence>
<comment type="catalytic activity">
    <reaction evidence="3">
        <text>N-formylmethanofuran + 2 oxidized [2Fe-2S]-[ferredoxin] + H2O = methanofuran + 2 reduced [2Fe-2S]-[ferredoxin] + CO2 + H(+)</text>
        <dbReference type="Rhea" id="RHEA:19841"/>
        <dbReference type="Rhea" id="RHEA-COMP:10000"/>
        <dbReference type="Rhea" id="RHEA-COMP:10001"/>
        <dbReference type="ChEBI" id="CHEBI:15377"/>
        <dbReference type="ChEBI" id="CHEBI:15378"/>
        <dbReference type="ChEBI" id="CHEBI:16526"/>
        <dbReference type="ChEBI" id="CHEBI:33737"/>
        <dbReference type="ChEBI" id="CHEBI:33738"/>
        <dbReference type="ChEBI" id="CHEBI:57727"/>
        <dbReference type="ChEBI" id="CHEBI:58151"/>
        <dbReference type="EC" id="1.2.7.12"/>
    </reaction>
</comment>
<protein>
    <recommendedName>
        <fullName evidence="2">formylmethanofuran dehydrogenase</fullName>
        <ecNumber evidence="2">1.2.7.12</ecNumber>
    </recommendedName>
</protein>
<dbReference type="PANTHER" id="PTHR39673:SF5">
    <property type="entry name" value="TUNGSTEN-CONTAINING FORMYLMETHANOFURAN DEHYDROGENASE 2 SUBUNIT C"/>
    <property type="match status" value="1"/>
</dbReference>
<dbReference type="GeneID" id="79948962"/>
<dbReference type="Gene3D" id="2.160.20.60">
    <property type="entry name" value="Glutamate synthase, alpha subunit, C-terminal domain"/>
    <property type="match status" value="1"/>
</dbReference>
<dbReference type="EC" id="1.2.7.12" evidence="2"/>
<dbReference type="NCBIfam" id="TIGR03122">
    <property type="entry name" value="one_C_dehyd_C"/>
    <property type="match status" value="1"/>
</dbReference>
<dbReference type="GO" id="GO:0046914">
    <property type="term" value="F:transition metal ion binding"/>
    <property type="evidence" value="ECO:0007669"/>
    <property type="project" value="InterPro"/>
</dbReference>